<comment type="subcellular location">
    <subcellularLocation>
        <location evidence="1">Membrane</location>
        <topology evidence="1">Multi-pass membrane protein</topology>
    </subcellularLocation>
</comment>
<sequence>MSRSDTQTENLTGILLMLGSMALFAVEDLFLKLAAANLPVGQIVLISGALGAPVFFVMAWRQGRGIFVAEALHPAVIARNLGEMVAAAAYLAALAVVPLGTVAAVLQALPLAVTMGAALLFGERVGWRRWTAIALGFAGVLLVIRPGGEGFRAETLLVLVSVAGIVVRDLSARAIPARVTTAQVSAWGLLAVAVLGLGMIAWTGEVRGVTGAEALVLAGAVVFGTAGYWAVTAATRTGEVAVVAPFRYSRLVFAMGLGMVFLAERPDAPTLAGAGLIVASGLYAFARERRRKRASHAD</sequence>
<feature type="transmembrane region" description="Helical" evidence="6">
    <location>
        <begin position="12"/>
        <end position="34"/>
    </location>
</feature>
<evidence type="ECO:0000313" key="8">
    <source>
        <dbReference type="EMBL" id="MFC3085469.1"/>
    </source>
</evidence>
<feature type="transmembrane region" description="Helical" evidence="6">
    <location>
        <begin position="184"/>
        <end position="202"/>
    </location>
</feature>
<dbReference type="Proteomes" id="UP001595445">
    <property type="component" value="Unassembled WGS sequence"/>
</dbReference>
<feature type="domain" description="EamA" evidence="7">
    <location>
        <begin position="12"/>
        <end position="144"/>
    </location>
</feature>
<organism evidence="8 9">
    <name type="scientific">Tabrizicola soli</name>
    <dbReference type="NCBI Taxonomy" id="2185115"/>
    <lineage>
        <taxon>Bacteria</taxon>
        <taxon>Pseudomonadati</taxon>
        <taxon>Pseudomonadota</taxon>
        <taxon>Alphaproteobacteria</taxon>
        <taxon>Rhodobacterales</taxon>
        <taxon>Paracoccaceae</taxon>
        <taxon>Tabrizicola</taxon>
    </lineage>
</organism>
<accession>A0ABV7DTP1</accession>
<comment type="similarity">
    <text evidence="2">Belongs to the drug/metabolite transporter (DMT) superfamily. 10 TMS drug/metabolite exporter (DME) (TC 2.A.7.3) family.</text>
</comment>
<feature type="transmembrane region" description="Helical" evidence="6">
    <location>
        <begin position="246"/>
        <end position="263"/>
    </location>
</feature>
<reference evidence="9" key="1">
    <citation type="journal article" date="2019" name="Int. J. Syst. Evol. Microbiol.">
        <title>The Global Catalogue of Microorganisms (GCM) 10K type strain sequencing project: providing services to taxonomists for standard genome sequencing and annotation.</title>
        <authorList>
            <consortium name="The Broad Institute Genomics Platform"/>
            <consortium name="The Broad Institute Genome Sequencing Center for Infectious Disease"/>
            <person name="Wu L."/>
            <person name="Ma J."/>
        </authorList>
    </citation>
    <scope>NUCLEOTIDE SEQUENCE [LARGE SCALE GENOMIC DNA]</scope>
    <source>
        <strain evidence="9">KCTC 62102</strain>
    </source>
</reference>
<dbReference type="Pfam" id="PF00892">
    <property type="entry name" value="EamA"/>
    <property type="match status" value="2"/>
</dbReference>
<evidence type="ECO:0000256" key="4">
    <source>
        <dbReference type="ARBA" id="ARBA00022989"/>
    </source>
</evidence>
<dbReference type="SUPFAM" id="SSF103481">
    <property type="entry name" value="Multidrug resistance efflux transporter EmrE"/>
    <property type="match status" value="2"/>
</dbReference>
<evidence type="ECO:0000256" key="6">
    <source>
        <dbReference type="SAM" id="Phobius"/>
    </source>
</evidence>
<dbReference type="PANTHER" id="PTHR22911:SF6">
    <property type="entry name" value="SOLUTE CARRIER FAMILY 35 MEMBER G1"/>
    <property type="match status" value="1"/>
</dbReference>
<keyword evidence="3 6" id="KW-0812">Transmembrane</keyword>
<evidence type="ECO:0000256" key="1">
    <source>
        <dbReference type="ARBA" id="ARBA00004141"/>
    </source>
</evidence>
<name>A0ABV7DTP1_9RHOB</name>
<dbReference type="InterPro" id="IPR000620">
    <property type="entry name" value="EamA_dom"/>
</dbReference>
<dbReference type="PANTHER" id="PTHR22911">
    <property type="entry name" value="ACYL-MALONYL CONDENSING ENZYME-RELATED"/>
    <property type="match status" value="1"/>
</dbReference>
<evidence type="ECO:0000313" key="9">
    <source>
        <dbReference type="Proteomes" id="UP001595445"/>
    </source>
</evidence>
<comment type="caution">
    <text evidence="8">The sequence shown here is derived from an EMBL/GenBank/DDBJ whole genome shotgun (WGS) entry which is preliminary data.</text>
</comment>
<keyword evidence="9" id="KW-1185">Reference proteome</keyword>
<evidence type="ECO:0000256" key="2">
    <source>
        <dbReference type="ARBA" id="ARBA00009853"/>
    </source>
</evidence>
<keyword evidence="4 6" id="KW-1133">Transmembrane helix</keyword>
<evidence type="ECO:0000256" key="5">
    <source>
        <dbReference type="ARBA" id="ARBA00023136"/>
    </source>
</evidence>
<evidence type="ECO:0000259" key="7">
    <source>
        <dbReference type="Pfam" id="PF00892"/>
    </source>
</evidence>
<feature type="transmembrane region" description="Helical" evidence="6">
    <location>
        <begin position="40"/>
        <end position="60"/>
    </location>
</feature>
<keyword evidence="5 6" id="KW-0472">Membrane</keyword>
<dbReference type="RefSeq" id="WP_197644255.1">
    <property type="nucleotide sequence ID" value="NZ_JAEACP010000011.1"/>
</dbReference>
<feature type="transmembrane region" description="Helical" evidence="6">
    <location>
        <begin position="269"/>
        <end position="286"/>
    </location>
</feature>
<proteinExistence type="inferred from homology"/>
<feature type="transmembrane region" description="Helical" evidence="6">
    <location>
        <begin position="81"/>
        <end position="99"/>
    </location>
</feature>
<protein>
    <submittedName>
        <fullName evidence="8">DMT family transporter</fullName>
    </submittedName>
</protein>
<dbReference type="InterPro" id="IPR037185">
    <property type="entry name" value="EmrE-like"/>
</dbReference>
<evidence type="ECO:0000256" key="3">
    <source>
        <dbReference type="ARBA" id="ARBA00022692"/>
    </source>
</evidence>
<dbReference type="EMBL" id="JBHRSM010000010">
    <property type="protein sequence ID" value="MFC3085469.1"/>
    <property type="molecule type" value="Genomic_DNA"/>
</dbReference>
<feature type="transmembrane region" description="Helical" evidence="6">
    <location>
        <begin position="214"/>
        <end position="234"/>
    </location>
</feature>
<dbReference type="Gene3D" id="1.10.3730.20">
    <property type="match status" value="1"/>
</dbReference>
<gene>
    <name evidence="8" type="ORF">ACFOD6_05340</name>
</gene>
<feature type="transmembrane region" description="Helical" evidence="6">
    <location>
        <begin position="129"/>
        <end position="147"/>
    </location>
</feature>
<feature type="domain" description="EamA" evidence="7">
    <location>
        <begin position="156"/>
        <end position="280"/>
    </location>
</feature>